<feature type="non-terminal residue" evidence="2">
    <location>
        <position position="1"/>
    </location>
</feature>
<feature type="region of interest" description="Disordered" evidence="1">
    <location>
        <begin position="119"/>
        <end position="139"/>
    </location>
</feature>
<organism evidence="2">
    <name type="scientific">marine metagenome</name>
    <dbReference type="NCBI Taxonomy" id="408172"/>
    <lineage>
        <taxon>unclassified sequences</taxon>
        <taxon>metagenomes</taxon>
        <taxon>ecological metagenomes</taxon>
    </lineage>
</organism>
<dbReference type="EMBL" id="UINC01114152">
    <property type="protein sequence ID" value="SVC84267.1"/>
    <property type="molecule type" value="Genomic_DNA"/>
</dbReference>
<accession>A0A382QGZ5</accession>
<gene>
    <name evidence="2" type="ORF">METZ01_LOCUS337121</name>
</gene>
<evidence type="ECO:0000313" key="2">
    <source>
        <dbReference type="EMBL" id="SVC84267.1"/>
    </source>
</evidence>
<sequence>QKGAGSFAIPHPDPVKKATHVLRHSFVESPTAGDNIYRWQVETSNCMDVITLPDYYRRLNKDDMVWVSPYKHFGSAYGEVTADQCCVIICSNEDGCYNVLLVGTRKDEIANNAWTGVEREETPPNYPIDSRSNPMVVGS</sequence>
<proteinExistence type="predicted"/>
<name>A0A382QGZ5_9ZZZZ</name>
<protein>
    <submittedName>
        <fullName evidence="2">Uncharacterized protein</fullName>
    </submittedName>
</protein>
<evidence type="ECO:0000256" key="1">
    <source>
        <dbReference type="SAM" id="MobiDB-lite"/>
    </source>
</evidence>
<reference evidence="2" key="1">
    <citation type="submission" date="2018-05" db="EMBL/GenBank/DDBJ databases">
        <authorList>
            <person name="Lanie J.A."/>
            <person name="Ng W.-L."/>
            <person name="Kazmierczak K.M."/>
            <person name="Andrzejewski T.M."/>
            <person name="Davidsen T.M."/>
            <person name="Wayne K.J."/>
            <person name="Tettelin H."/>
            <person name="Glass J.I."/>
            <person name="Rusch D."/>
            <person name="Podicherti R."/>
            <person name="Tsui H.-C.T."/>
            <person name="Winkler M.E."/>
        </authorList>
    </citation>
    <scope>NUCLEOTIDE SEQUENCE</scope>
</reference>
<dbReference type="AlphaFoldDB" id="A0A382QGZ5"/>